<feature type="non-terminal residue" evidence="2">
    <location>
        <position position="193"/>
    </location>
</feature>
<dbReference type="EMBL" id="UINC01021845">
    <property type="protein sequence ID" value="SVA90268.1"/>
    <property type="molecule type" value="Genomic_DNA"/>
</dbReference>
<keyword evidence="1" id="KW-1133">Transmembrane helix</keyword>
<feature type="transmembrane region" description="Helical" evidence="1">
    <location>
        <begin position="21"/>
        <end position="38"/>
    </location>
</feature>
<feature type="transmembrane region" description="Helical" evidence="1">
    <location>
        <begin position="73"/>
        <end position="96"/>
    </location>
</feature>
<dbReference type="AlphaFoldDB" id="A0A381ZLR2"/>
<feature type="transmembrane region" description="Helical" evidence="1">
    <location>
        <begin position="173"/>
        <end position="192"/>
    </location>
</feature>
<evidence type="ECO:0008006" key="3">
    <source>
        <dbReference type="Google" id="ProtNLM"/>
    </source>
</evidence>
<organism evidence="2">
    <name type="scientific">marine metagenome</name>
    <dbReference type="NCBI Taxonomy" id="408172"/>
    <lineage>
        <taxon>unclassified sequences</taxon>
        <taxon>metagenomes</taxon>
        <taxon>ecological metagenomes</taxon>
    </lineage>
</organism>
<sequence length="193" mass="21556">MFNHPILRLINKRSMLVTIPRVATAIFLFLQITGMQVYPGGTLHNDASVGYSFTENFFSDMGTYEARNGEPNYLSMIIFAFSLTIVGVTFAFYYLVLPQVLGNDKLNYTMAVIGTLFAFGGSACMLGVGLTPSDLVFDPHVFFANNIFHCFLITALMYTVVIFRSDTLKKRYAIGYGLFFISIFAYVGVLNFA</sequence>
<evidence type="ECO:0000313" key="2">
    <source>
        <dbReference type="EMBL" id="SVA90268.1"/>
    </source>
</evidence>
<reference evidence="2" key="1">
    <citation type="submission" date="2018-05" db="EMBL/GenBank/DDBJ databases">
        <authorList>
            <person name="Lanie J.A."/>
            <person name="Ng W.-L."/>
            <person name="Kazmierczak K.M."/>
            <person name="Andrzejewski T.M."/>
            <person name="Davidsen T.M."/>
            <person name="Wayne K.J."/>
            <person name="Tettelin H."/>
            <person name="Glass J.I."/>
            <person name="Rusch D."/>
            <person name="Podicherti R."/>
            <person name="Tsui H.-C.T."/>
            <person name="Winkler M.E."/>
        </authorList>
    </citation>
    <scope>NUCLEOTIDE SEQUENCE</scope>
</reference>
<evidence type="ECO:0000256" key="1">
    <source>
        <dbReference type="SAM" id="Phobius"/>
    </source>
</evidence>
<proteinExistence type="predicted"/>
<feature type="transmembrane region" description="Helical" evidence="1">
    <location>
        <begin position="108"/>
        <end position="130"/>
    </location>
</feature>
<feature type="transmembrane region" description="Helical" evidence="1">
    <location>
        <begin position="142"/>
        <end position="161"/>
    </location>
</feature>
<gene>
    <name evidence="2" type="ORF">METZ01_LOCUS143122</name>
</gene>
<accession>A0A381ZLR2</accession>
<protein>
    <recommendedName>
        <fullName evidence="3">DUF998 domain-containing protein</fullName>
    </recommendedName>
</protein>
<name>A0A381ZLR2_9ZZZZ</name>
<keyword evidence="1" id="KW-0472">Membrane</keyword>
<keyword evidence="1" id="KW-0812">Transmembrane</keyword>